<dbReference type="Gene3D" id="3.30.565.10">
    <property type="entry name" value="Histidine kinase-like ATPase, C-terminal domain"/>
    <property type="match status" value="1"/>
</dbReference>
<dbReference type="Proteomes" id="UP000251889">
    <property type="component" value="Unassembled WGS sequence"/>
</dbReference>
<proteinExistence type="predicted"/>
<keyword evidence="5" id="KW-0418">Kinase</keyword>
<evidence type="ECO:0000256" key="6">
    <source>
        <dbReference type="SAM" id="Phobius"/>
    </source>
</evidence>
<feature type="domain" description="Histidine kinase" evidence="8">
    <location>
        <begin position="412"/>
        <end position="626"/>
    </location>
</feature>
<dbReference type="InterPro" id="IPR003661">
    <property type="entry name" value="HisK_dim/P_dom"/>
</dbReference>
<keyword evidence="6" id="KW-0472">Membrane</keyword>
<keyword evidence="3" id="KW-0597">Phosphoprotein</keyword>
<dbReference type="EMBL" id="QMFY01000009">
    <property type="protein sequence ID" value="RAV99715.1"/>
    <property type="molecule type" value="Genomic_DNA"/>
</dbReference>
<dbReference type="GO" id="GO:0009927">
    <property type="term" value="F:histidine phosphotransfer kinase activity"/>
    <property type="evidence" value="ECO:0007669"/>
    <property type="project" value="TreeGrafter"/>
</dbReference>
<reference evidence="9 10" key="1">
    <citation type="submission" date="2018-06" db="EMBL/GenBank/DDBJ databases">
        <title>Chryseolinea flavus sp. nov., a member of the phylum Bacteroidetes isolated from soil.</title>
        <authorList>
            <person name="Li Y."/>
            <person name="Wang J."/>
        </authorList>
    </citation>
    <scope>NUCLEOTIDE SEQUENCE [LARGE SCALE GENOMIC DNA]</scope>
    <source>
        <strain evidence="9 10">SDU1-6</strain>
    </source>
</reference>
<feature type="transmembrane region" description="Helical" evidence="6">
    <location>
        <begin position="345"/>
        <end position="365"/>
    </location>
</feature>
<feature type="signal peptide" evidence="7">
    <location>
        <begin position="1"/>
        <end position="19"/>
    </location>
</feature>
<evidence type="ECO:0000256" key="5">
    <source>
        <dbReference type="ARBA" id="ARBA00022777"/>
    </source>
</evidence>
<name>A0A364Y1Q7_9BACT</name>
<evidence type="ECO:0000256" key="2">
    <source>
        <dbReference type="ARBA" id="ARBA00012438"/>
    </source>
</evidence>
<dbReference type="Gene3D" id="1.25.40.10">
    <property type="entry name" value="Tetratricopeptide repeat domain"/>
    <property type="match status" value="2"/>
</dbReference>
<organism evidence="9 10">
    <name type="scientific">Pseudochryseolinea flava</name>
    <dbReference type="NCBI Taxonomy" id="2059302"/>
    <lineage>
        <taxon>Bacteria</taxon>
        <taxon>Pseudomonadati</taxon>
        <taxon>Bacteroidota</taxon>
        <taxon>Cytophagia</taxon>
        <taxon>Cytophagales</taxon>
        <taxon>Fulvivirgaceae</taxon>
        <taxon>Pseudochryseolinea</taxon>
    </lineage>
</organism>
<dbReference type="PANTHER" id="PTHR43047">
    <property type="entry name" value="TWO-COMPONENT HISTIDINE PROTEIN KINASE"/>
    <property type="match status" value="1"/>
</dbReference>
<dbReference type="EC" id="2.7.13.3" evidence="2"/>
<evidence type="ECO:0000256" key="4">
    <source>
        <dbReference type="ARBA" id="ARBA00022679"/>
    </source>
</evidence>
<keyword evidence="10" id="KW-1185">Reference proteome</keyword>
<dbReference type="GO" id="GO:0000155">
    <property type="term" value="F:phosphorelay sensor kinase activity"/>
    <property type="evidence" value="ECO:0007669"/>
    <property type="project" value="InterPro"/>
</dbReference>
<gene>
    <name evidence="9" type="ORF">DQQ10_16805</name>
</gene>
<evidence type="ECO:0000256" key="7">
    <source>
        <dbReference type="SAM" id="SignalP"/>
    </source>
</evidence>
<dbReference type="GO" id="GO:0005886">
    <property type="term" value="C:plasma membrane"/>
    <property type="evidence" value="ECO:0007669"/>
    <property type="project" value="TreeGrafter"/>
</dbReference>
<dbReference type="Gene3D" id="1.10.287.130">
    <property type="match status" value="1"/>
</dbReference>
<dbReference type="SUPFAM" id="SSF48452">
    <property type="entry name" value="TPR-like"/>
    <property type="match status" value="1"/>
</dbReference>
<accession>A0A364Y1Q7</accession>
<dbReference type="PRINTS" id="PR00344">
    <property type="entry name" value="BCTRLSENSOR"/>
</dbReference>
<evidence type="ECO:0000259" key="8">
    <source>
        <dbReference type="PROSITE" id="PS50109"/>
    </source>
</evidence>
<evidence type="ECO:0000256" key="3">
    <source>
        <dbReference type="ARBA" id="ARBA00022553"/>
    </source>
</evidence>
<dbReference type="SMART" id="SM00387">
    <property type="entry name" value="HATPase_c"/>
    <property type="match status" value="1"/>
</dbReference>
<dbReference type="OrthoDB" id="1269247at2"/>
<protein>
    <recommendedName>
        <fullName evidence="2">histidine kinase</fullName>
        <ecNumber evidence="2">2.7.13.3</ecNumber>
    </recommendedName>
</protein>
<comment type="caution">
    <text evidence="9">The sequence shown here is derived from an EMBL/GenBank/DDBJ whole genome shotgun (WGS) entry which is preliminary data.</text>
</comment>
<keyword evidence="6" id="KW-1133">Transmembrane helix</keyword>
<evidence type="ECO:0000313" key="9">
    <source>
        <dbReference type="EMBL" id="RAV99715.1"/>
    </source>
</evidence>
<dbReference type="Pfam" id="PF00512">
    <property type="entry name" value="HisKA"/>
    <property type="match status" value="1"/>
</dbReference>
<dbReference type="InterPro" id="IPR004358">
    <property type="entry name" value="Sig_transdc_His_kin-like_C"/>
</dbReference>
<dbReference type="PANTHER" id="PTHR43047:SF72">
    <property type="entry name" value="OSMOSENSING HISTIDINE PROTEIN KINASE SLN1"/>
    <property type="match status" value="1"/>
</dbReference>
<dbReference type="Pfam" id="PF02518">
    <property type="entry name" value="HATPase_c"/>
    <property type="match status" value="1"/>
</dbReference>
<keyword evidence="4" id="KW-0808">Transferase</keyword>
<dbReference type="SUPFAM" id="SSF47384">
    <property type="entry name" value="Homodimeric domain of signal transducing histidine kinase"/>
    <property type="match status" value="1"/>
</dbReference>
<dbReference type="SUPFAM" id="SSF55874">
    <property type="entry name" value="ATPase domain of HSP90 chaperone/DNA topoisomerase II/histidine kinase"/>
    <property type="match status" value="1"/>
</dbReference>
<evidence type="ECO:0000256" key="1">
    <source>
        <dbReference type="ARBA" id="ARBA00000085"/>
    </source>
</evidence>
<sequence length="626" mass="70968">MRGFRFLILLLFASHISSAQPTVTDSTVIATNLVKAYKLFLTTPDSSIVISKRSLAQALEQELPYLEGYSYFVLSKAYWAKANYRLSTEYGFKALKAYENTTHVFHWGESYLSLARTFVDLKNYDQARAYLKRAHLLTIKGDQPHLLADVYREESMLQTETGAYDSALISADKGIHLYEAFKDSLNLSILLSRKSKVFFLLKRYNESAFYNRAAVVLDKLVDNRRGLGICYLQAAQNAFHTHQADSALFFLDKSIPLNRALDNFGTLIKVHELKATIFTFKKEPLLAVEQYKLVSQYKDSLYNTEKAGQIQEMQSLYELELKNKTIAALGEENAQQESLVHNQRLLTFVMGAGIVLLAALIIVLFRLRNIQSRANSELQEKNRAIALQKEEIQAQAEFLQHLNDLKSKLFSVISHDLRGPIASLQALLELLTSKKLTPDEFVLFSDKLKTNLGVTQRTLENLLSWSMSQMEGIKTDLKDVDVKTTVEDSRRLLDEQASRKNITIDNQITDSIHVRVDQDQFQLILRNLMHNAIKFSKANQKVVVRAVKDERFCHLKVIDAGIGMNQDEINLITGSEYFTKVGTQQEKGTGLGLLLCKEFVKRNGGQLSIHSEEGEGTEVTISIPLM</sequence>
<dbReference type="CDD" id="cd00082">
    <property type="entry name" value="HisKA"/>
    <property type="match status" value="1"/>
</dbReference>
<evidence type="ECO:0000313" key="10">
    <source>
        <dbReference type="Proteomes" id="UP000251889"/>
    </source>
</evidence>
<dbReference type="SMART" id="SM00388">
    <property type="entry name" value="HisKA"/>
    <property type="match status" value="1"/>
</dbReference>
<dbReference type="InterPro" id="IPR005467">
    <property type="entry name" value="His_kinase_dom"/>
</dbReference>
<keyword evidence="6" id="KW-0812">Transmembrane</keyword>
<dbReference type="InterPro" id="IPR036890">
    <property type="entry name" value="HATPase_C_sf"/>
</dbReference>
<keyword evidence="7" id="KW-0732">Signal</keyword>
<feature type="chain" id="PRO_5016893259" description="histidine kinase" evidence="7">
    <location>
        <begin position="20"/>
        <end position="626"/>
    </location>
</feature>
<dbReference type="AlphaFoldDB" id="A0A364Y1Q7"/>
<comment type="catalytic activity">
    <reaction evidence="1">
        <text>ATP + protein L-histidine = ADP + protein N-phospho-L-histidine.</text>
        <dbReference type="EC" id="2.7.13.3"/>
    </reaction>
</comment>
<dbReference type="PROSITE" id="PS50109">
    <property type="entry name" value="HIS_KIN"/>
    <property type="match status" value="1"/>
</dbReference>
<dbReference type="InterPro" id="IPR003594">
    <property type="entry name" value="HATPase_dom"/>
</dbReference>
<dbReference type="InterPro" id="IPR036097">
    <property type="entry name" value="HisK_dim/P_sf"/>
</dbReference>
<dbReference type="InterPro" id="IPR011990">
    <property type="entry name" value="TPR-like_helical_dom_sf"/>
</dbReference>